<keyword evidence="3" id="KW-1185">Reference proteome</keyword>
<dbReference type="Proteomes" id="UP001519460">
    <property type="component" value="Unassembled WGS sequence"/>
</dbReference>
<reference evidence="2 3" key="1">
    <citation type="journal article" date="2023" name="Sci. Data">
        <title>Genome assembly of the Korean intertidal mud-creeper Batillaria attramentaria.</title>
        <authorList>
            <person name="Patra A.K."/>
            <person name="Ho P.T."/>
            <person name="Jun S."/>
            <person name="Lee S.J."/>
            <person name="Kim Y."/>
            <person name="Won Y.J."/>
        </authorList>
    </citation>
    <scope>NUCLEOTIDE SEQUENCE [LARGE SCALE GENOMIC DNA]</scope>
    <source>
        <strain evidence="2">Wonlab-2016</strain>
    </source>
</reference>
<dbReference type="AlphaFoldDB" id="A0ABD0JKD2"/>
<evidence type="ECO:0000313" key="3">
    <source>
        <dbReference type="Proteomes" id="UP001519460"/>
    </source>
</evidence>
<protein>
    <submittedName>
        <fullName evidence="2">Uncharacterized protein</fullName>
    </submittedName>
</protein>
<accession>A0ABD0JKD2</accession>
<comment type="caution">
    <text evidence="2">The sequence shown here is derived from an EMBL/GenBank/DDBJ whole genome shotgun (WGS) entry which is preliminary data.</text>
</comment>
<proteinExistence type="predicted"/>
<name>A0ABD0JKD2_9CAEN</name>
<dbReference type="EMBL" id="JACVVK020000410">
    <property type="protein sequence ID" value="KAK7475284.1"/>
    <property type="molecule type" value="Genomic_DNA"/>
</dbReference>
<evidence type="ECO:0000313" key="2">
    <source>
        <dbReference type="EMBL" id="KAK7475284.1"/>
    </source>
</evidence>
<feature type="coiled-coil region" evidence="1">
    <location>
        <begin position="369"/>
        <end position="452"/>
    </location>
</feature>
<organism evidence="2 3">
    <name type="scientific">Batillaria attramentaria</name>
    <dbReference type="NCBI Taxonomy" id="370345"/>
    <lineage>
        <taxon>Eukaryota</taxon>
        <taxon>Metazoa</taxon>
        <taxon>Spiralia</taxon>
        <taxon>Lophotrochozoa</taxon>
        <taxon>Mollusca</taxon>
        <taxon>Gastropoda</taxon>
        <taxon>Caenogastropoda</taxon>
        <taxon>Sorbeoconcha</taxon>
        <taxon>Cerithioidea</taxon>
        <taxon>Batillariidae</taxon>
        <taxon>Batillaria</taxon>
    </lineage>
</organism>
<feature type="coiled-coil region" evidence="1">
    <location>
        <begin position="279"/>
        <end position="341"/>
    </location>
</feature>
<evidence type="ECO:0000256" key="1">
    <source>
        <dbReference type="SAM" id="Coils"/>
    </source>
</evidence>
<keyword evidence="1" id="KW-0175">Coiled coil</keyword>
<sequence>MSLRGRTLLERAHILCSFKLTSSFRMFQDPKHNTMMTVQLRGGLQRVYLEGMEYMKARIQDIRDDLTRIQCEYHQTQGDPDEDKFVDFLKTCDKHFLRANTELRKRSVKLEVIDSETRLVSLLNQIRETDDCDPECVAYLTEYWENVKSTVESLKAVVSKFQTTVLNRLKLNYISYNTTDTHLEVCVEYTEDISNHMTDMERLLSNAQILLKSFHSGIHQDLYDSSRFVDLILVSCDLKAFPILRLVADVCLKVTCMCEIAHEWLARDERFMTEIHDYIREARHAARKREEDLRSQKEKQKKYEKSMKAANILLHNNREKLHKIETELHVLEEQLNVNENEKKCRYDELHQKESMVDFLKITLSQTRRNYNLQSKRSKLQRQVDDLKDLLTSMERELSAIQSEIQVKAEEKVRLSEKVEHGERSYETLRTDMDRFTNSLDHLETEVSALSGQLLQLEIIHNLKTSPEKVEEIYDRPSTVKLAPSLKEKIKERKRKVQLKPK</sequence>
<gene>
    <name evidence="2" type="ORF">BaRGS_00033431</name>
</gene>